<accession>A0A1M5BJW5</accession>
<keyword evidence="1" id="KW-0732">Signal</keyword>
<reference evidence="3 4" key="1">
    <citation type="submission" date="2016-11" db="EMBL/GenBank/DDBJ databases">
        <authorList>
            <person name="Jaros S."/>
            <person name="Januszkiewicz K."/>
            <person name="Wedrychowicz H."/>
        </authorList>
    </citation>
    <scope>NUCLEOTIDE SEQUENCE [LARGE SCALE GENOMIC DNA]</scope>
    <source>
        <strain evidence="3 4">DSM 26991</strain>
    </source>
</reference>
<gene>
    <name evidence="3" type="ORF">SAMN05444405_108132</name>
</gene>
<sequence length="203" mass="21166">MKRNSILAALLFGMLLFSGSMSAQSLGDILNSSSVNEAVNKVSGTAVTKPASIVGVWKYKGAACSYDSDNAITKAGAKVITDKVEKQLDTYCSQAGFSTAGSNFIFTAKGTFVNTVGTQKFTGSYTYNKATGALALNYSQLTVSINGSVATESGSTALLFDANKMMNLVSAMSKSTSAEETMKTVSAMLNDCKGVKVGFKIGK</sequence>
<evidence type="ECO:0000256" key="1">
    <source>
        <dbReference type="SAM" id="SignalP"/>
    </source>
</evidence>
<proteinExistence type="predicted"/>
<evidence type="ECO:0000313" key="4">
    <source>
        <dbReference type="Proteomes" id="UP000184509"/>
    </source>
</evidence>
<organism evidence="3 4">
    <name type="scientific">Bacteroides luti</name>
    <dbReference type="NCBI Taxonomy" id="1297750"/>
    <lineage>
        <taxon>Bacteria</taxon>
        <taxon>Pseudomonadati</taxon>
        <taxon>Bacteroidota</taxon>
        <taxon>Bacteroidia</taxon>
        <taxon>Bacteroidales</taxon>
        <taxon>Bacteroidaceae</taxon>
        <taxon>Bacteroides</taxon>
    </lineage>
</organism>
<name>A0A1M5BJW5_9BACE</name>
<dbReference type="OrthoDB" id="1001469at2"/>
<dbReference type="EMBL" id="FQTV01000008">
    <property type="protein sequence ID" value="SHF42527.1"/>
    <property type="molecule type" value="Genomic_DNA"/>
</dbReference>
<dbReference type="RefSeq" id="WP_083547663.1">
    <property type="nucleotide sequence ID" value="NZ_FQTV01000008.1"/>
</dbReference>
<dbReference type="AlphaFoldDB" id="A0A1M5BJW5"/>
<protein>
    <recommendedName>
        <fullName evidence="2">DUF4923 domain-containing protein</fullName>
    </recommendedName>
</protein>
<dbReference type="Proteomes" id="UP000184509">
    <property type="component" value="Unassembled WGS sequence"/>
</dbReference>
<feature type="domain" description="DUF4923" evidence="2">
    <location>
        <begin position="26"/>
        <end position="202"/>
    </location>
</feature>
<feature type="chain" id="PRO_5012070132" description="DUF4923 domain-containing protein" evidence="1">
    <location>
        <begin position="24"/>
        <end position="203"/>
    </location>
</feature>
<dbReference type="Pfam" id="PF16270">
    <property type="entry name" value="DUF4923"/>
    <property type="match status" value="1"/>
</dbReference>
<feature type="signal peptide" evidence="1">
    <location>
        <begin position="1"/>
        <end position="23"/>
    </location>
</feature>
<dbReference type="InterPro" id="IPR032575">
    <property type="entry name" value="DUF4923"/>
</dbReference>
<keyword evidence="4" id="KW-1185">Reference proteome</keyword>
<evidence type="ECO:0000313" key="3">
    <source>
        <dbReference type="EMBL" id="SHF42527.1"/>
    </source>
</evidence>
<dbReference type="STRING" id="1297750.SAMN05444405_108132"/>
<evidence type="ECO:0000259" key="2">
    <source>
        <dbReference type="Pfam" id="PF16270"/>
    </source>
</evidence>